<dbReference type="PANTHER" id="PTHR45527:SF1">
    <property type="entry name" value="FATTY ACID SYNTHASE"/>
    <property type="match status" value="1"/>
</dbReference>
<proteinExistence type="predicted"/>
<reference evidence="2 3" key="1">
    <citation type="submission" date="2018-03" db="EMBL/GenBank/DDBJ databases">
        <title>Bioinformatic expansion and discovery of thiopeptide antibiotics.</title>
        <authorList>
            <person name="Schwalen C.J."/>
            <person name="Hudson G.A."/>
            <person name="Mitchell D.A."/>
        </authorList>
    </citation>
    <scope>NUCLEOTIDE SEQUENCE [LARGE SCALE GENOMIC DNA]</scope>
    <source>
        <strain evidence="2 3">ATCC 21389</strain>
    </source>
</reference>
<feature type="non-terminal residue" evidence="2">
    <location>
        <position position="1"/>
    </location>
</feature>
<dbReference type="Pfam" id="PF00501">
    <property type="entry name" value="AMP-binding"/>
    <property type="match status" value="1"/>
</dbReference>
<protein>
    <recommendedName>
        <fullName evidence="1">AMP-dependent synthetase/ligase domain-containing protein</fullName>
    </recommendedName>
</protein>
<dbReference type="Proteomes" id="UP000248039">
    <property type="component" value="Unassembled WGS sequence"/>
</dbReference>
<dbReference type="RefSeq" id="WP_146259348.1">
    <property type="nucleotide sequence ID" value="NZ_PYBW01000346.1"/>
</dbReference>
<keyword evidence="3" id="KW-1185">Reference proteome</keyword>
<evidence type="ECO:0000313" key="3">
    <source>
        <dbReference type="Proteomes" id="UP000248039"/>
    </source>
</evidence>
<name>A0A2V4MVU6_9ACTN</name>
<dbReference type="GO" id="GO:0044550">
    <property type="term" value="P:secondary metabolite biosynthetic process"/>
    <property type="evidence" value="ECO:0007669"/>
    <property type="project" value="TreeGrafter"/>
</dbReference>
<feature type="domain" description="AMP-dependent synthetase/ligase" evidence="1">
    <location>
        <begin position="2"/>
        <end position="114"/>
    </location>
</feature>
<feature type="non-terminal residue" evidence="2">
    <location>
        <position position="114"/>
    </location>
</feature>
<dbReference type="Gene3D" id="3.40.50.12780">
    <property type="entry name" value="N-terminal domain of ligase-like"/>
    <property type="match status" value="1"/>
</dbReference>
<evidence type="ECO:0000259" key="1">
    <source>
        <dbReference type="Pfam" id="PF00501"/>
    </source>
</evidence>
<dbReference type="AlphaFoldDB" id="A0A2V4MVU6"/>
<dbReference type="PANTHER" id="PTHR45527">
    <property type="entry name" value="NONRIBOSOMAL PEPTIDE SYNTHETASE"/>
    <property type="match status" value="1"/>
</dbReference>
<dbReference type="GO" id="GO:0005829">
    <property type="term" value="C:cytosol"/>
    <property type="evidence" value="ECO:0007669"/>
    <property type="project" value="TreeGrafter"/>
</dbReference>
<organism evidence="2 3">
    <name type="scientific">Streptomyces tateyamensis</name>
    <dbReference type="NCBI Taxonomy" id="565073"/>
    <lineage>
        <taxon>Bacteria</taxon>
        <taxon>Bacillati</taxon>
        <taxon>Actinomycetota</taxon>
        <taxon>Actinomycetes</taxon>
        <taxon>Kitasatosporales</taxon>
        <taxon>Streptomycetaceae</taxon>
        <taxon>Streptomyces</taxon>
    </lineage>
</organism>
<dbReference type="InterPro" id="IPR042099">
    <property type="entry name" value="ANL_N_sf"/>
</dbReference>
<dbReference type="EMBL" id="PYBW01000346">
    <property type="protein sequence ID" value="PYC61625.1"/>
    <property type="molecule type" value="Genomic_DNA"/>
</dbReference>
<dbReference type="SUPFAM" id="SSF56801">
    <property type="entry name" value="Acetyl-CoA synthetase-like"/>
    <property type="match status" value="1"/>
</dbReference>
<accession>A0A2V4MVU6</accession>
<dbReference type="OrthoDB" id="2472181at2"/>
<sequence length="114" mass="12017">NVTPSYLRELTAAGLFAAGRHHPGLLLVGGEAISPAAWQELCAAQQDLGVTAYNVYGPTECTVDALYGRCADRPERPVVGRPGRNLRAYVLDDALRPVPPGMAGELYLAGAQVA</sequence>
<dbReference type="GO" id="GO:0043041">
    <property type="term" value="P:amino acid activation for nonribosomal peptide biosynthetic process"/>
    <property type="evidence" value="ECO:0007669"/>
    <property type="project" value="TreeGrafter"/>
</dbReference>
<dbReference type="GO" id="GO:0031177">
    <property type="term" value="F:phosphopantetheine binding"/>
    <property type="evidence" value="ECO:0007669"/>
    <property type="project" value="TreeGrafter"/>
</dbReference>
<dbReference type="InterPro" id="IPR000873">
    <property type="entry name" value="AMP-dep_synth/lig_dom"/>
</dbReference>
<gene>
    <name evidence="2" type="ORF">C7C46_33665</name>
</gene>
<comment type="caution">
    <text evidence="2">The sequence shown here is derived from an EMBL/GenBank/DDBJ whole genome shotgun (WGS) entry which is preliminary data.</text>
</comment>
<evidence type="ECO:0000313" key="2">
    <source>
        <dbReference type="EMBL" id="PYC61625.1"/>
    </source>
</evidence>